<feature type="transmembrane region" description="Helical" evidence="1">
    <location>
        <begin position="169"/>
        <end position="196"/>
    </location>
</feature>
<name>A0ABR9ZMY8_9FIRM</name>
<keyword evidence="3" id="KW-1185">Reference proteome</keyword>
<evidence type="ECO:0000313" key="2">
    <source>
        <dbReference type="EMBL" id="MBF4691842.1"/>
    </source>
</evidence>
<dbReference type="EMBL" id="JADKNH010000001">
    <property type="protein sequence ID" value="MBF4691842.1"/>
    <property type="molecule type" value="Genomic_DNA"/>
</dbReference>
<dbReference type="Pfam" id="PF19845">
    <property type="entry name" value="DUF6320"/>
    <property type="match status" value="1"/>
</dbReference>
<gene>
    <name evidence="2" type="ORF">ISU02_01865</name>
</gene>
<feature type="transmembrane region" description="Helical" evidence="1">
    <location>
        <begin position="202"/>
        <end position="223"/>
    </location>
</feature>
<organism evidence="2 3">
    <name type="scientific">Fusibacter ferrireducens</name>
    <dbReference type="NCBI Taxonomy" id="2785058"/>
    <lineage>
        <taxon>Bacteria</taxon>
        <taxon>Bacillati</taxon>
        <taxon>Bacillota</taxon>
        <taxon>Clostridia</taxon>
        <taxon>Eubacteriales</taxon>
        <taxon>Eubacteriales Family XII. Incertae Sedis</taxon>
        <taxon>Fusibacter</taxon>
    </lineage>
</organism>
<feature type="transmembrane region" description="Helical" evidence="1">
    <location>
        <begin position="58"/>
        <end position="79"/>
    </location>
</feature>
<comment type="caution">
    <text evidence="2">The sequence shown here is derived from an EMBL/GenBank/DDBJ whole genome shotgun (WGS) entry which is preliminary data.</text>
</comment>
<evidence type="ECO:0008006" key="4">
    <source>
        <dbReference type="Google" id="ProtNLM"/>
    </source>
</evidence>
<evidence type="ECO:0000256" key="1">
    <source>
        <dbReference type="SAM" id="Phobius"/>
    </source>
</evidence>
<feature type="transmembrane region" description="Helical" evidence="1">
    <location>
        <begin position="137"/>
        <end position="157"/>
    </location>
</feature>
<protein>
    <recommendedName>
        <fullName evidence="4">Zinc ribbon domain-containing protein</fullName>
    </recommendedName>
</protein>
<reference evidence="2 3" key="1">
    <citation type="submission" date="2020-11" db="EMBL/GenBank/DDBJ databases">
        <title>Fusibacter basophilias sp. nov.</title>
        <authorList>
            <person name="Qiu D."/>
        </authorList>
    </citation>
    <scope>NUCLEOTIDE SEQUENCE [LARGE SCALE GENOMIC DNA]</scope>
    <source>
        <strain evidence="2 3">Q10-2</strain>
    </source>
</reference>
<keyword evidence="1" id="KW-0472">Membrane</keyword>
<accession>A0ABR9ZMY8</accession>
<sequence length="239" mass="27127">MAFCSKCGVKLEDHIAVCPLCQYKVPDDLIQTENTQKAFPEALNTHARQSYATKNKIFYTYFMISIAAMSILIVLHSLIRPTHRIFQYAVICIIASVIVLFLLLGYIKRVDRIFLGLGLMTLFLTSMLDSIDANMTWSLTYALPIIVFSTAVSMIVAKKYAKSAHTNHFIFIPVYICVTLAILLPFVEIVIALNIIHRVHLSWSLISTISLLAFSGIVAGLYYQMPEYIKERLIRLFHV</sequence>
<dbReference type="Proteomes" id="UP000614200">
    <property type="component" value="Unassembled WGS sequence"/>
</dbReference>
<keyword evidence="1" id="KW-0812">Transmembrane</keyword>
<evidence type="ECO:0000313" key="3">
    <source>
        <dbReference type="Proteomes" id="UP000614200"/>
    </source>
</evidence>
<feature type="transmembrane region" description="Helical" evidence="1">
    <location>
        <begin position="85"/>
        <end position="106"/>
    </location>
</feature>
<proteinExistence type="predicted"/>
<feature type="transmembrane region" description="Helical" evidence="1">
    <location>
        <begin position="113"/>
        <end position="131"/>
    </location>
</feature>
<dbReference type="RefSeq" id="WP_194700073.1">
    <property type="nucleotide sequence ID" value="NZ_JADKNH010000001.1"/>
</dbReference>
<keyword evidence="1" id="KW-1133">Transmembrane helix</keyword>
<dbReference type="InterPro" id="IPR046283">
    <property type="entry name" value="DUF6320"/>
</dbReference>